<reference evidence="2" key="1">
    <citation type="journal article" date="2022" name="Mol. Ecol. Resour.">
        <title>The genomes of chicory, endive, great burdock and yacon provide insights into Asteraceae palaeo-polyploidization history and plant inulin production.</title>
        <authorList>
            <person name="Fan W."/>
            <person name="Wang S."/>
            <person name="Wang H."/>
            <person name="Wang A."/>
            <person name="Jiang F."/>
            <person name="Liu H."/>
            <person name="Zhao H."/>
            <person name="Xu D."/>
            <person name="Zhang Y."/>
        </authorList>
    </citation>
    <scope>NUCLEOTIDE SEQUENCE [LARGE SCALE GENOMIC DNA]</scope>
    <source>
        <strain evidence="2">cv. Niubang</strain>
    </source>
</reference>
<dbReference type="EMBL" id="CM042051">
    <property type="protein sequence ID" value="KAI3728505.1"/>
    <property type="molecule type" value="Genomic_DNA"/>
</dbReference>
<comment type="caution">
    <text evidence="1">The sequence shown here is derived from an EMBL/GenBank/DDBJ whole genome shotgun (WGS) entry which is preliminary data.</text>
</comment>
<organism evidence="1 2">
    <name type="scientific">Arctium lappa</name>
    <name type="common">Greater burdock</name>
    <name type="synonym">Lappa major</name>
    <dbReference type="NCBI Taxonomy" id="4217"/>
    <lineage>
        <taxon>Eukaryota</taxon>
        <taxon>Viridiplantae</taxon>
        <taxon>Streptophyta</taxon>
        <taxon>Embryophyta</taxon>
        <taxon>Tracheophyta</taxon>
        <taxon>Spermatophyta</taxon>
        <taxon>Magnoliopsida</taxon>
        <taxon>eudicotyledons</taxon>
        <taxon>Gunneridae</taxon>
        <taxon>Pentapetalae</taxon>
        <taxon>asterids</taxon>
        <taxon>campanulids</taxon>
        <taxon>Asterales</taxon>
        <taxon>Asteraceae</taxon>
        <taxon>Carduoideae</taxon>
        <taxon>Cardueae</taxon>
        <taxon>Arctiinae</taxon>
        <taxon>Arctium</taxon>
    </lineage>
</organism>
<gene>
    <name evidence="1" type="ORF">L6452_17142</name>
</gene>
<reference evidence="1 2" key="2">
    <citation type="journal article" date="2022" name="Mol. Ecol. Resour.">
        <title>The genomes of chicory, endive, great burdock and yacon provide insights into Asteraceae paleo-polyploidization history and plant inulin production.</title>
        <authorList>
            <person name="Fan W."/>
            <person name="Wang S."/>
            <person name="Wang H."/>
            <person name="Wang A."/>
            <person name="Jiang F."/>
            <person name="Liu H."/>
            <person name="Zhao H."/>
            <person name="Xu D."/>
            <person name="Zhang Y."/>
        </authorList>
    </citation>
    <scope>NUCLEOTIDE SEQUENCE [LARGE SCALE GENOMIC DNA]</scope>
    <source>
        <strain evidence="2">cv. Niubang</strain>
    </source>
</reference>
<keyword evidence="2" id="KW-1185">Reference proteome</keyword>
<evidence type="ECO:0000313" key="2">
    <source>
        <dbReference type="Proteomes" id="UP001055879"/>
    </source>
</evidence>
<accession>A0ACB9C2R9</accession>
<dbReference type="Proteomes" id="UP001055879">
    <property type="component" value="Linkage Group LG05"/>
</dbReference>
<evidence type="ECO:0000313" key="1">
    <source>
        <dbReference type="EMBL" id="KAI3728505.1"/>
    </source>
</evidence>
<protein>
    <submittedName>
        <fullName evidence="1">Uncharacterized protein</fullName>
    </submittedName>
</protein>
<sequence>MGHYAVFTKRLGFSNTIHTQRHSSIPSIPSSIDRDNHRLHSAFIDRDNRFHLRSPIDSPFRLRSSIDESIPSAVAIVRLGFVWLWVLFWAFTSSSSFFNCTEKSISLRELLPSS</sequence>
<proteinExistence type="predicted"/>
<name>A0ACB9C2R9_ARCLA</name>